<gene>
    <name evidence="3" type="ORF">F8O04_11035</name>
</gene>
<evidence type="ECO:0000256" key="1">
    <source>
        <dbReference type="SAM" id="MobiDB-lite"/>
    </source>
</evidence>
<feature type="transmembrane region" description="Helical" evidence="2">
    <location>
        <begin position="347"/>
        <end position="369"/>
    </location>
</feature>
<keyword evidence="2" id="KW-0472">Membrane</keyword>
<evidence type="ECO:0000313" key="3">
    <source>
        <dbReference type="EMBL" id="KAB1648239.1"/>
    </source>
</evidence>
<feature type="transmembrane region" description="Helical" evidence="2">
    <location>
        <begin position="699"/>
        <end position="719"/>
    </location>
</feature>
<dbReference type="AlphaFoldDB" id="A0A6H9WKF7"/>
<keyword evidence="2" id="KW-1133">Transmembrane helix</keyword>
<protein>
    <recommendedName>
        <fullName evidence="5">Glycosyltransferase RgtA/B/C/D-like domain-containing protein</fullName>
    </recommendedName>
</protein>
<feature type="transmembrane region" description="Helical" evidence="2">
    <location>
        <begin position="473"/>
        <end position="492"/>
    </location>
</feature>
<feature type="transmembrane region" description="Helical" evidence="2">
    <location>
        <begin position="425"/>
        <end position="442"/>
    </location>
</feature>
<dbReference type="Proteomes" id="UP000431744">
    <property type="component" value="Unassembled WGS sequence"/>
</dbReference>
<proteinExistence type="predicted"/>
<feature type="transmembrane region" description="Helical" evidence="2">
    <location>
        <begin position="389"/>
        <end position="413"/>
    </location>
</feature>
<feature type="region of interest" description="Disordered" evidence="1">
    <location>
        <begin position="1"/>
        <end position="33"/>
    </location>
</feature>
<organism evidence="3 4">
    <name type="scientific">Pseudoclavibacter endophyticus</name>
    <dbReference type="NCBI Taxonomy" id="1778590"/>
    <lineage>
        <taxon>Bacteria</taxon>
        <taxon>Bacillati</taxon>
        <taxon>Actinomycetota</taxon>
        <taxon>Actinomycetes</taxon>
        <taxon>Micrococcales</taxon>
        <taxon>Microbacteriaceae</taxon>
        <taxon>Pseudoclavibacter</taxon>
    </lineage>
</organism>
<sequence length="932" mass="95691">MSESGNSGTPPVYGGRRRTRGVLARTTERTTVDEAHPTVPDAVRYFPATGQIPIVGGTGAGDEFDQTSPKLGAGPSAGPRVADTPAPPAASPSDAYLSEETTPRMASSRAHSLRRTGRTAADGQVQITPPAQQAPSPPPPRPARGADTESVHGSPAPVTGPRITIDGVALRTAPTASPRRESESAAAPIGPDTWRVPADEPPPGGLARRAMIEPLRPWSDEATGTRGDAGPAPTGPIATLPPSGRTAPHHAGASSPSAPSRSPSPSPSPSLGTVTRERERTGAIELPAFPEGEPRTAAGAGEAPAFTPAGDRATGAGRAVAAAPARAGSRGRDGNAPRTTAGSRIRAAVTAPALWLGVAATIVCFIASWSPAFSADEAFTIEAATRDWAGMWALITEAHAANGVWMAITHLWIGAFGASELALRLLPAVAAGATVAGTTLIGTRLAGARTGVIAGSIAVLLPRLTLQGTEASSLAAAIALATWSTVAVTWAVGVDDPIPRFDVPSRLVSRRDRARRAAARWRHIGRWTVVALLVAAGAWVFAPVVLMALVHPLFVMISTPRRGVLRGSSLASLGAIVLASPLLVVVAQQQFVLLGRADGLPATAWDWIGVPTMTDAVWAVPVFVMTVVTLGIAAFRIRKVVDAAGTAAALLGILWLVVPAAGLGLLQLFAPGAFAPDYLAFTAPGLALLLGAAMSARPIWLALVLLLLTLHSCLPPLVMQKLPTAKGGSDDRATAEYIATNAADGDGIVFSDAETDPKSSRVMLSTYPRAFEGLLDLTLSQSGEASGTLWDTSVDIATVPSRLDEVDRVWVLRPDSDPMTSTTPEYGVYTGEGFAVMSSAVFNEFIVYELVRTDAFGLDEDGQPPAPDPLPELPQPIPTNYDGSDTGTGNPEDTTDGTGTGAESGTETDAGVGPSGNATTTAGDASEGGDGA</sequence>
<feature type="region of interest" description="Disordered" evidence="1">
    <location>
        <begin position="858"/>
        <end position="932"/>
    </location>
</feature>
<dbReference type="OrthoDB" id="5318634at2"/>
<feature type="transmembrane region" description="Helical" evidence="2">
    <location>
        <begin position="675"/>
        <end position="692"/>
    </location>
</feature>
<feature type="compositionally biased region" description="Pro residues" evidence="1">
    <location>
        <begin position="864"/>
        <end position="877"/>
    </location>
</feature>
<feature type="transmembrane region" description="Helical" evidence="2">
    <location>
        <begin position="529"/>
        <end position="557"/>
    </location>
</feature>
<dbReference type="RefSeq" id="WP_158029434.1">
    <property type="nucleotide sequence ID" value="NZ_BMHG01000001.1"/>
</dbReference>
<feature type="transmembrane region" description="Helical" evidence="2">
    <location>
        <begin position="616"/>
        <end position="635"/>
    </location>
</feature>
<feature type="transmembrane region" description="Helical" evidence="2">
    <location>
        <begin position="569"/>
        <end position="591"/>
    </location>
</feature>
<evidence type="ECO:0000313" key="4">
    <source>
        <dbReference type="Proteomes" id="UP000431744"/>
    </source>
</evidence>
<name>A0A6H9WKF7_9MICO</name>
<dbReference type="EMBL" id="WBJY01000002">
    <property type="protein sequence ID" value="KAB1648239.1"/>
    <property type="molecule type" value="Genomic_DNA"/>
</dbReference>
<keyword evidence="2" id="KW-0812">Transmembrane</keyword>
<evidence type="ECO:0000256" key="2">
    <source>
        <dbReference type="SAM" id="Phobius"/>
    </source>
</evidence>
<feature type="transmembrane region" description="Helical" evidence="2">
    <location>
        <begin position="647"/>
        <end position="669"/>
    </location>
</feature>
<keyword evidence="4" id="KW-1185">Reference proteome</keyword>
<feature type="region of interest" description="Disordered" evidence="1">
    <location>
        <begin position="54"/>
        <end position="316"/>
    </location>
</feature>
<feature type="compositionally biased region" description="Low complexity" evidence="1">
    <location>
        <begin position="901"/>
        <end position="911"/>
    </location>
</feature>
<accession>A0A6H9WKF7</accession>
<reference evidence="3 4" key="1">
    <citation type="submission" date="2019-09" db="EMBL/GenBank/DDBJ databases">
        <title>Phylogeny of genus Pseudoclavibacter and closely related genus.</title>
        <authorList>
            <person name="Li Y."/>
        </authorList>
    </citation>
    <scope>NUCLEOTIDE SEQUENCE [LARGE SCALE GENOMIC DNA]</scope>
    <source>
        <strain evidence="3 4">EGI 60007</strain>
    </source>
</reference>
<comment type="caution">
    <text evidence="3">The sequence shown here is derived from an EMBL/GenBank/DDBJ whole genome shotgun (WGS) entry which is preliminary data.</text>
</comment>
<evidence type="ECO:0008006" key="5">
    <source>
        <dbReference type="Google" id="ProtNLM"/>
    </source>
</evidence>